<accession>A0A4P9ZSV6</accession>
<feature type="domain" description="PHD-type" evidence="10">
    <location>
        <begin position="1094"/>
        <end position="1144"/>
    </location>
</feature>
<dbReference type="InterPro" id="IPR006565">
    <property type="entry name" value="BTP"/>
</dbReference>
<reference evidence="12" key="1">
    <citation type="journal article" date="2018" name="Nat. Microbiol.">
        <title>Leveraging single-cell genomics to expand the fungal tree of life.</title>
        <authorList>
            <person name="Ahrendt S.R."/>
            <person name="Quandt C.A."/>
            <person name="Ciobanu D."/>
            <person name="Clum A."/>
            <person name="Salamov A."/>
            <person name="Andreopoulos B."/>
            <person name="Cheng J.F."/>
            <person name="Woyke T."/>
            <person name="Pelin A."/>
            <person name="Henrissat B."/>
            <person name="Reynolds N.K."/>
            <person name="Benny G.L."/>
            <person name="Smith M.E."/>
            <person name="James T.Y."/>
            <person name="Grigoriev I.V."/>
        </authorList>
    </citation>
    <scope>NUCLEOTIDE SEQUENCE [LARGE SCALE GENOMIC DNA]</scope>
    <source>
        <strain evidence="12">RSA 468</strain>
    </source>
</reference>
<evidence type="ECO:0000256" key="7">
    <source>
        <dbReference type="ARBA" id="ARBA00023242"/>
    </source>
</evidence>
<dbReference type="Pfam" id="PF00628">
    <property type="entry name" value="PHD"/>
    <property type="match status" value="1"/>
</dbReference>
<keyword evidence="7" id="KW-0539">Nucleus</keyword>
<feature type="region of interest" description="Disordered" evidence="9">
    <location>
        <begin position="1"/>
        <end position="22"/>
    </location>
</feature>
<dbReference type="InterPro" id="IPR037869">
    <property type="entry name" value="Spp1/CFP1"/>
</dbReference>
<keyword evidence="12" id="KW-1185">Reference proteome</keyword>
<dbReference type="InterPro" id="IPR011011">
    <property type="entry name" value="Znf_FYVE_PHD"/>
</dbReference>
<dbReference type="SMART" id="SM00249">
    <property type="entry name" value="PHD"/>
    <property type="match status" value="1"/>
</dbReference>
<dbReference type="AlphaFoldDB" id="A0A4P9ZSV6"/>
<feature type="region of interest" description="Disordered" evidence="9">
    <location>
        <begin position="266"/>
        <end position="285"/>
    </location>
</feature>
<dbReference type="GO" id="GO:0008270">
    <property type="term" value="F:zinc ion binding"/>
    <property type="evidence" value="ECO:0007669"/>
    <property type="project" value="UniProtKB-KW"/>
</dbReference>
<dbReference type="PROSITE" id="PS50016">
    <property type="entry name" value="ZF_PHD_2"/>
    <property type="match status" value="1"/>
</dbReference>
<feature type="compositionally biased region" description="Low complexity" evidence="9">
    <location>
        <begin position="782"/>
        <end position="799"/>
    </location>
</feature>
<dbReference type="Pfam" id="PF07524">
    <property type="entry name" value="Bromo_TP"/>
    <property type="match status" value="1"/>
</dbReference>
<evidence type="ECO:0000259" key="10">
    <source>
        <dbReference type="PROSITE" id="PS50016"/>
    </source>
</evidence>
<feature type="region of interest" description="Disordered" evidence="9">
    <location>
        <begin position="486"/>
        <end position="530"/>
    </location>
</feature>
<evidence type="ECO:0000256" key="5">
    <source>
        <dbReference type="ARBA" id="ARBA00023015"/>
    </source>
</evidence>
<dbReference type="InterPro" id="IPR013083">
    <property type="entry name" value="Znf_RING/FYVE/PHD"/>
</dbReference>
<gene>
    <name evidence="11" type="ORF">BJ085DRAFT_36029</name>
</gene>
<name>A0A4P9ZSV6_9FUNG</name>
<evidence type="ECO:0000313" key="11">
    <source>
        <dbReference type="EMBL" id="RKP36654.1"/>
    </source>
</evidence>
<evidence type="ECO:0000256" key="1">
    <source>
        <dbReference type="ARBA" id="ARBA00004123"/>
    </source>
</evidence>
<evidence type="ECO:0000256" key="9">
    <source>
        <dbReference type="SAM" id="MobiDB-lite"/>
    </source>
</evidence>
<keyword evidence="4" id="KW-0862">Zinc</keyword>
<feature type="compositionally biased region" description="Low complexity" evidence="9">
    <location>
        <begin position="723"/>
        <end position="742"/>
    </location>
</feature>
<dbReference type="CDD" id="cd00076">
    <property type="entry name" value="HFD_SF"/>
    <property type="match status" value="1"/>
</dbReference>
<evidence type="ECO:0000256" key="6">
    <source>
        <dbReference type="ARBA" id="ARBA00023163"/>
    </source>
</evidence>
<keyword evidence="6" id="KW-0804">Transcription</keyword>
<dbReference type="STRING" id="215637.A0A4P9ZSV6"/>
<dbReference type="PROSITE" id="PS01359">
    <property type="entry name" value="ZF_PHD_1"/>
    <property type="match status" value="1"/>
</dbReference>
<feature type="compositionally biased region" description="Low complexity" evidence="9">
    <location>
        <begin position="453"/>
        <end position="464"/>
    </location>
</feature>
<proteinExistence type="predicted"/>
<feature type="compositionally biased region" description="Polar residues" evidence="9">
    <location>
        <begin position="677"/>
        <end position="688"/>
    </location>
</feature>
<dbReference type="GO" id="GO:0048188">
    <property type="term" value="C:Set1C/COMPASS complex"/>
    <property type="evidence" value="ECO:0007669"/>
    <property type="project" value="InterPro"/>
</dbReference>
<feature type="compositionally biased region" description="Low complexity" evidence="9">
    <location>
        <begin position="350"/>
        <end position="362"/>
    </location>
</feature>
<organism evidence="11 12">
    <name type="scientific">Dimargaris cristalligena</name>
    <dbReference type="NCBI Taxonomy" id="215637"/>
    <lineage>
        <taxon>Eukaryota</taxon>
        <taxon>Fungi</taxon>
        <taxon>Fungi incertae sedis</taxon>
        <taxon>Zoopagomycota</taxon>
        <taxon>Kickxellomycotina</taxon>
        <taxon>Dimargaritomycetes</taxon>
        <taxon>Dimargaritales</taxon>
        <taxon>Dimargaritaceae</taxon>
        <taxon>Dimargaris</taxon>
    </lineage>
</organism>
<comment type="subcellular location">
    <subcellularLocation>
        <location evidence="1">Nucleus</location>
    </subcellularLocation>
</comment>
<feature type="region of interest" description="Disordered" evidence="9">
    <location>
        <begin position="334"/>
        <end position="378"/>
    </location>
</feature>
<dbReference type="GO" id="GO:0046982">
    <property type="term" value="F:protein heterodimerization activity"/>
    <property type="evidence" value="ECO:0007669"/>
    <property type="project" value="InterPro"/>
</dbReference>
<dbReference type="InterPro" id="IPR009072">
    <property type="entry name" value="Histone-fold"/>
</dbReference>
<dbReference type="PANTHER" id="PTHR46174:SF1">
    <property type="entry name" value="CXXC-TYPE ZINC FINGER PROTEIN 1"/>
    <property type="match status" value="1"/>
</dbReference>
<keyword evidence="5" id="KW-0805">Transcription regulation</keyword>
<keyword evidence="2" id="KW-0479">Metal-binding</keyword>
<dbReference type="PANTHER" id="PTHR46174">
    <property type="entry name" value="CXXC-TYPE ZINC FINGER PROTEIN 1"/>
    <property type="match status" value="1"/>
</dbReference>
<evidence type="ECO:0000256" key="2">
    <source>
        <dbReference type="ARBA" id="ARBA00022723"/>
    </source>
</evidence>
<feature type="compositionally biased region" description="Polar residues" evidence="9">
    <location>
        <begin position="275"/>
        <end position="285"/>
    </location>
</feature>
<dbReference type="SUPFAM" id="SSF57903">
    <property type="entry name" value="FYVE/PHD zinc finger"/>
    <property type="match status" value="1"/>
</dbReference>
<dbReference type="Gene3D" id="3.30.40.10">
    <property type="entry name" value="Zinc/RING finger domain, C3HC4 (zinc finger)"/>
    <property type="match status" value="1"/>
</dbReference>
<protein>
    <recommendedName>
        <fullName evidence="10">PHD-type domain-containing protein</fullName>
    </recommendedName>
</protein>
<dbReference type="SUPFAM" id="SSF47113">
    <property type="entry name" value="Histone-fold"/>
    <property type="match status" value="1"/>
</dbReference>
<dbReference type="Gene3D" id="1.10.20.10">
    <property type="entry name" value="Histone, subunit A"/>
    <property type="match status" value="1"/>
</dbReference>
<feature type="region of interest" description="Disordered" evidence="9">
    <location>
        <begin position="426"/>
        <end position="468"/>
    </location>
</feature>
<evidence type="ECO:0000256" key="4">
    <source>
        <dbReference type="ARBA" id="ARBA00022833"/>
    </source>
</evidence>
<dbReference type="InterPro" id="IPR019786">
    <property type="entry name" value="Zinc_finger_PHD-type_CS"/>
</dbReference>
<evidence type="ECO:0000256" key="3">
    <source>
        <dbReference type="ARBA" id="ARBA00022771"/>
    </source>
</evidence>
<dbReference type="SMART" id="SM00576">
    <property type="entry name" value="BTP"/>
    <property type="match status" value="1"/>
</dbReference>
<dbReference type="EMBL" id="ML002617">
    <property type="protein sequence ID" value="RKP36654.1"/>
    <property type="molecule type" value="Genomic_DNA"/>
</dbReference>
<feature type="region of interest" description="Disordered" evidence="9">
    <location>
        <begin position="652"/>
        <end position="1084"/>
    </location>
</feature>
<dbReference type="GO" id="GO:0045893">
    <property type="term" value="P:positive regulation of DNA-templated transcription"/>
    <property type="evidence" value="ECO:0007669"/>
    <property type="project" value="TreeGrafter"/>
</dbReference>
<feature type="compositionally biased region" description="Low complexity" evidence="9">
    <location>
        <begin position="918"/>
        <end position="933"/>
    </location>
</feature>
<feature type="compositionally biased region" description="Low complexity" evidence="9">
    <location>
        <begin position="973"/>
        <end position="989"/>
    </location>
</feature>
<feature type="compositionally biased region" description="Low complexity" evidence="9">
    <location>
        <begin position="869"/>
        <end position="879"/>
    </location>
</feature>
<dbReference type="Proteomes" id="UP000268162">
    <property type="component" value="Unassembled WGS sequence"/>
</dbReference>
<sequence length="1148" mass="120014">MPIDDPTNQNDGTDTTSTATINTVSPIRLVTPESELNITPPATPTDSANAPAVPTIATIKPPRIVQNFPNLSPIPDALRFMADPFLKVVLRQIIAKILFYHTRYDRFQASTLAALGDLFIDYLQQLALAAKFHANYAGRTRIEFHDVLMALENQGPESSVAALPNWCRAMNWRAGTRKYTEAMQGKLAWDARLAAIIPTSDSPSTTGDDMLTLEYADVTPDDLFVDLEFLDPSGDSMDLDQIAPSIAHQLNGGPQTSAHDEFELYDSDSEHTHVGSPSPSSHRTTSMLDTFQNYLHEQAGLADQHYIPSFMPELPLSALPEDFRLRHSRSASPSLIVPASTDGPKPPLSSAPATTAAEETTSILPPSLDARPVPEDSSLDEASALMALVDQPVVPLGPGEDNLYNRPRLPAPNKLDTLLQDVQTVTSRSQATSLLPARSPPAFLSTPNMNRTPSSSLGGSSEPSAIGSANHQHLDDLFSQIMRLESPGSSKKSGRRHPSGGAGLPTTQPTPSGLSFTADTHAPSSALSAPTSVSQAESTLIPSASLFNYPNQIVHPAVQLGSTPCTIPSLLKQLVPRSRGLSIVPSRKPSTHLQLPTYPPVDSNGSISSAGLMHNGGTGGGGHNSRGSIGGGVAHNALGLGSGGQHTPIAIPTSVFSHPSSGAGGSGTPPHLGLGSGSATPSMRSSASGKPPKLKLMGRPPTPLADYSSATGLGMGNSPNVESTSSTTSAAPSSRAISIPSSMFRPGTPQRHPPSSPLHIVLNADGSSSAMSPTAAGATFHSTAASSPPQPTSLTSSMLGRRDSSSSTPTIRIRHQSPAPPTGGVSGRLDDHRSPSPLPSTPSTPATAGPPKIKIKFSNLKLKAPAPPSSSASAGASPAYDRFGDSRRSASGNGLRGDGHNVSVPGRTNGGHAEGRKLSTSSSSSASLALGHNSHSDNRAPPSPLPAPYPSSTSSLKHPATDSSNGYRGSGGTSPATHSRTSSSSSASSHPKKRRKSSLAGSSPAPFSSSKPPPHHPSHPQPYPSPGGNPSMSPHMPPPPPLAPTTTHPSPYPNSHSHSHSHSLSHPHPVSSRPLPLPLGFRNEPPANLNQEDITRCVCATPYLDDSSFMISCDKCKQWFHGRCVGILPGSVPESWFCPRCVSRLKKR</sequence>
<feature type="compositionally biased region" description="Low complexity" evidence="9">
    <location>
        <begin position="998"/>
        <end position="1010"/>
    </location>
</feature>
<dbReference type="InterPro" id="IPR001965">
    <property type="entry name" value="Znf_PHD"/>
</dbReference>
<feature type="compositionally biased region" description="Polar residues" evidence="9">
    <location>
        <begin position="505"/>
        <end position="530"/>
    </location>
</feature>
<dbReference type="InterPro" id="IPR019787">
    <property type="entry name" value="Znf_PHD-finger"/>
</dbReference>
<keyword evidence="3 8" id="KW-0863">Zinc-finger</keyword>
<evidence type="ECO:0000313" key="12">
    <source>
        <dbReference type="Proteomes" id="UP000268162"/>
    </source>
</evidence>
<feature type="compositionally biased region" description="Low complexity" evidence="9">
    <location>
        <begin position="1044"/>
        <end position="1056"/>
    </location>
</feature>
<evidence type="ECO:0000256" key="8">
    <source>
        <dbReference type="PROSITE-ProRule" id="PRU00146"/>
    </source>
</evidence>